<evidence type="ECO:0000259" key="2">
    <source>
        <dbReference type="Pfam" id="PF03544"/>
    </source>
</evidence>
<evidence type="ECO:0000256" key="1">
    <source>
        <dbReference type="SAM" id="Phobius"/>
    </source>
</evidence>
<proteinExistence type="predicted"/>
<gene>
    <name evidence="4" type="ORF">EV195_11523</name>
</gene>
<reference evidence="4 5" key="1">
    <citation type="submission" date="2019-03" db="EMBL/GenBank/DDBJ databases">
        <title>Genomic Encyclopedia of Type Strains, Phase IV (KMG-IV): sequencing the most valuable type-strain genomes for metagenomic binning, comparative biology and taxonomic classification.</title>
        <authorList>
            <person name="Goeker M."/>
        </authorList>
    </citation>
    <scope>NUCLEOTIDE SEQUENCE [LARGE SCALE GENOMIC DNA]</scope>
    <source>
        <strain evidence="4 5">DSM 14836</strain>
    </source>
</reference>
<feature type="transmembrane region" description="Helical" evidence="1">
    <location>
        <begin position="34"/>
        <end position="53"/>
    </location>
</feature>
<dbReference type="AlphaFoldDB" id="A0A4R2NK96"/>
<dbReference type="Pfam" id="PF03544">
    <property type="entry name" value="TonB_C"/>
    <property type="match status" value="1"/>
</dbReference>
<comment type="caution">
    <text evidence="4">The sequence shown here is derived from an EMBL/GenBank/DDBJ whole genome shotgun (WGS) entry which is preliminary data.</text>
</comment>
<feature type="transmembrane region" description="Helical" evidence="1">
    <location>
        <begin position="128"/>
        <end position="147"/>
    </location>
</feature>
<feature type="transmembrane region" description="Helical" evidence="1">
    <location>
        <begin position="91"/>
        <end position="116"/>
    </location>
</feature>
<dbReference type="InterPro" id="IPR051045">
    <property type="entry name" value="TonB-dependent_transducer"/>
</dbReference>
<feature type="domain" description="Peptidase M56" evidence="3">
    <location>
        <begin position="154"/>
        <end position="251"/>
    </location>
</feature>
<accession>A0A4R2NK96</accession>
<keyword evidence="5" id="KW-1185">Reference proteome</keyword>
<dbReference type="GO" id="GO:0031992">
    <property type="term" value="F:energy transducer activity"/>
    <property type="evidence" value="ECO:0007669"/>
    <property type="project" value="TreeGrafter"/>
</dbReference>
<evidence type="ECO:0000259" key="3">
    <source>
        <dbReference type="Pfam" id="PF05569"/>
    </source>
</evidence>
<feature type="transmembrane region" description="Helical" evidence="1">
    <location>
        <begin position="6"/>
        <end position="22"/>
    </location>
</feature>
<dbReference type="InterPro" id="IPR037682">
    <property type="entry name" value="TonB_C"/>
</dbReference>
<dbReference type="EMBL" id="SLXM01000015">
    <property type="protein sequence ID" value="TCP21910.1"/>
    <property type="molecule type" value="Genomic_DNA"/>
</dbReference>
<dbReference type="Pfam" id="PF05569">
    <property type="entry name" value="Peptidase_M56"/>
    <property type="match status" value="1"/>
</dbReference>
<dbReference type="PANTHER" id="PTHR33446">
    <property type="entry name" value="PROTEIN TONB-RELATED"/>
    <property type="match status" value="1"/>
</dbReference>
<dbReference type="Proteomes" id="UP000294564">
    <property type="component" value="Unassembled WGS sequence"/>
</dbReference>
<dbReference type="InterPro" id="IPR008756">
    <property type="entry name" value="Peptidase_M56"/>
</dbReference>
<keyword evidence="1" id="KW-0472">Membrane</keyword>
<keyword evidence="1" id="KW-0812">Transmembrane</keyword>
<dbReference type="RefSeq" id="WP_132796000.1">
    <property type="nucleotide sequence ID" value="NZ_SLXM01000015.1"/>
</dbReference>
<sequence length="504" mass="58646">MLHYIIQVVLFQTLFLAIYDLFLSKETFFTKNRFYLIASVIVSFVVPFIKISSFQKAVPQEYSILLPEVILSPQTIIEKQEWYQSISYLDALFWTGVVVFTLLFIVKLYGILQLLIKNHVERYNGYKLIFLPNTTKAFSFFNFIFIGSDIPLERRDKIIQHEQVHAKQKHTVDLLFFELLKIGMWFNPILWVYQKRIATVHEFLSDEVASKSHETKIYINSLLEQVFQVEKISFVNQFYKNSLLKKRIIMMTKKRSTKIKQLKYLLLAPVLLSMLLYTACSEKELNTDKGDIVIEEKGNFPPPPPPPISGSKNLMDIFLGKNPPNSKEYDFKDLSEEEKDEFLKRKNSFKDVGEDFKLRVFEGENGRKVLFVDMLKIIRKPTKSNKPDYGDMIPFSILDESPSFVGKEKGKEIFNANIRDYIQENFDVKFANSLGLEPGTKRIYVQFKIDEQGNVIVINARAPHPKLKEYAESVVRKLPKLVPGKHEGKPVKVGYTLPITFEIK</sequence>
<evidence type="ECO:0000313" key="4">
    <source>
        <dbReference type="EMBL" id="TCP21910.1"/>
    </source>
</evidence>
<organism evidence="4 5">
    <name type="scientific">Tenacibaculum skagerrakense</name>
    <dbReference type="NCBI Taxonomy" id="186571"/>
    <lineage>
        <taxon>Bacteria</taxon>
        <taxon>Pseudomonadati</taxon>
        <taxon>Bacteroidota</taxon>
        <taxon>Flavobacteriia</taxon>
        <taxon>Flavobacteriales</taxon>
        <taxon>Flavobacteriaceae</taxon>
        <taxon>Tenacibaculum</taxon>
    </lineage>
</organism>
<evidence type="ECO:0000313" key="5">
    <source>
        <dbReference type="Proteomes" id="UP000294564"/>
    </source>
</evidence>
<dbReference type="Gene3D" id="3.30.1150.10">
    <property type="match status" value="1"/>
</dbReference>
<feature type="domain" description="TonB C-terminal" evidence="2">
    <location>
        <begin position="444"/>
        <end position="503"/>
    </location>
</feature>
<dbReference type="GO" id="GO:0098797">
    <property type="term" value="C:plasma membrane protein complex"/>
    <property type="evidence" value="ECO:0007669"/>
    <property type="project" value="TreeGrafter"/>
</dbReference>
<keyword evidence="1" id="KW-1133">Transmembrane helix</keyword>
<name>A0A4R2NK96_9FLAO</name>
<dbReference type="OrthoDB" id="1522859at2"/>
<dbReference type="GO" id="GO:0055085">
    <property type="term" value="P:transmembrane transport"/>
    <property type="evidence" value="ECO:0007669"/>
    <property type="project" value="InterPro"/>
</dbReference>
<protein>
    <submittedName>
        <fullName evidence="4">TonB-like protein</fullName>
    </submittedName>
</protein>
<dbReference type="PANTHER" id="PTHR33446:SF2">
    <property type="entry name" value="PROTEIN TONB"/>
    <property type="match status" value="1"/>
</dbReference>
<dbReference type="SUPFAM" id="SSF74653">
    <property type="entry name" value="TolA/TonB C-terminal domain"/>
    <property type="match status" value="1"/>
</dbReference>